<organism evidence="1 2">
    <name type="scientific">Cotesia glomerata</name>
    <name type="common">Lepidopteran parasitic wasp</name>
    <name type="synonym">Apanteles glomeratus</name>
    <dbReference type="NCBI Taxonomy" id="32391"/>
    <lineage>
        <taxon>Eukaryota</taxon>
        <taxon>Metazoa</taxon>
        <taxon>Ecdysozoa</taxon>
        <taxon>Arthropoda</taxon>
        <taxon>Hexapoda</taxon>
        <taxon>Insecta</taxon>
        <taxon>Pterygota</taxon>
        <taxon>Neoptera</taxon>
        <taxon>Endopterygota</taxon>
        <taxon>Hymenoptera</taxon>
        <taxon>Apocrita</taxon>
        <taxon>Ichneumonoidea</taxon>
        <taxon>Braconidae</taxon>
        <taxon>Microgastrinae</taxon>
        <taxon>Cotesia</taxon>
    </lineage>
</organism>
<sequence>MSHERWHRWFDPIRSHKIHPSSAPLQEYGTLQAMLAGNFSAFGVNKAPPEGEFDGGMKVRYEKCGVCVRDGRGPRPWFYLSVIDKFPVRFSNLAVTISIGYDDVLYFPSFRLTSRDFLLSTESGLVIVIVIEAIHNRGDSDEGSSQYSRIITYSKENMIITIIAKSFALRYETLTIRITTIEQDANRQHS</sequence>
<name>A0AAV7HVP4_COTGL</name>
<protein>
    <submittedName>
        <fullName evidence="1">Uncharacterized protein</fullName>
    </submittedName>
</protein>
<dbReference type="AlphaFoldDB" id="A0AAV7HVP4"/>
<accession>A0AAV7HVP4</accession>
<keyword evidence="2" id="KW-1185">Reference proteome</keyword>
<comment type="caution">
    <text evidence="1">The sequence shown here is derived from an EMBL/GenBank/DDBJ whole genome shotgun (WGS) entry which is preliminary data.</text>
</comment>
<reference evidence="1 2" key="1">
    <citation type="journal article" date="2021" name="J. Hered.">
        <title>A chromosome-level genome assembly of the parasitoid wasp, Cotesia glomerata (Hymenoptera: Braconidae).</title>
        <authorList>
            <person name="Pinto B.J."/>
            <person name="Weis J.J."/>
            <person name="Gamble T."/>
            <person name="Ode P.J."/>
            <person name="Paul R."/>
            <person name="Zaspel J.M."/>
        </authorList>
    </citation>
    <scope>NUCLEOTIDE SEQUENCE [LARGE SCALE GENOMIC DNA]</scope>
    <source>
        <strain evidence="1">CgM1</strain>
    </source>
</reference>
<dbReference type="Proteomes" id="UP000826195">
    <property type="component" value="Unassembled WGS sequence"/>
</dbReference>
<evidence type="ECO:0000313" key="1">
    <source>
        <dbReference type="EMBL" id="KAH0534571.1"/>
    </source>
</evidence>
<gene>
    <name evidence="1" type="ORF">KQX54_005486</name>
</gene>
<evidence type="ECO:0000313" key="2">
    <source>
        <dbReference type="Proteomes" id="UP000826195"/>
    </source>
</evidence>
<proteinExistence type="predicted"/>
<dbReference type="EMBL" id="JAHXZJ010002982">
    <property type="protein sequence ID" value="KAH0534571.1"/>
    <property type="molecule type" value="Genomic_DNA"/>
</dbReference>